<dbReference type="InterPro" id="IPR042086">
    <property type="entry name" value="MeTrfase_capping"/>
</dbReference>
<gene>
    <name evidence="3" type="ORF">CKAN_02361700</name>
</gene>
<dbReference type="OrthoDB" id="1523883at2759"/>
<dbReference type="FunFam" id="3.40.50.150:FF:000794">
    <property type="entry name" value="Jasmonate O-methyltransferase, putative"/>
    <property type="match status" value="1"/>
</dbReference>
<name>A0A3S4PSM1_9MAGN</name>
<sequence length="373" mass="41767">MDVLQVLHMNGGTNKTSYSNNSALQKKAISIGKPIIEEAVLSLYCKTFPQTFLGIADLGCSSGPNTLLVVSNIINTIAHKCRQLGHPLPELLVFFNDLPGNDFNSIFESLPTFHQKLKEDNGEDFGPCFIGGVPGSFYGRLFPSRTLHFIHSSYSLMWLSQVPPGLDSEADNMSNKGNIYMAESSPPGVFRAYLEQFQKDFFLFLRSRSEEMVSGGRMVITLLGRASADPSSKECCYIWELLAKALNDMVSQGLIKEDKLDSFNIPQYTPSPTEVEALIKLEGSFIIHRLETYAVSWDPDQDKAIHQSVGFDQLKTGEKVAKYMRAVAEPLLTSHFGEAIIDDVFERYKDIVSEYMEREDAKFINLVSSIERK</sequence>
<reference evidence="3 4" key="1">
    <citation type="journal article" date="2019" name="Nat. Plants">
        <title>Stout camphor tree genome fills gaps in understanding of flowering plant genome evolution.</title>
        <authorList>
            <person name="Chaw S.M."/>
            <person name="Liu Y.C."/>
            <person name="Wu Y.W."/>
            <person name="Wang H.Y."/>
            <person name="Lin C.I."/>
            <person name="Wu C.S."/>
            <person name="Ke H.M."/>
            <person name="Chang L.Y."/>
            <person name="Hsu C.Y."/>
            <person name="Yang H.T."/>
            <person name="Sudianto E."/>
            <person name="Hsu M.H."/>
            <person name="Wu K.P."/>
            <person name="Wang L.N."/>
            <person name="Leebens-Mack J.H."/>
            <person name="Tsai I.J."/>
        </authorList>
    </citation>
    <scope>NUCLEOTIDE SEQUENCE [LARGE SCALE GENOMIC DNA]</scope>
    <source>
        <strain evidence="4">cv. Chaw 1501</strain>
        <tissue evidence="3">Young leaves</tissue>
    </source>
</reference>
<dbReference type="GO" id="GO:0008168">
    <property type="term" value="F:methyltransferase activity"/>
    <property type="evidence" value="ECO:0007669"/>
    <property type="project" value="UniProtKB-KW"/>
</dbReference>
<dbReference type="Proteomes" id="UP000283530">
    <property type="component" value="Unassembled WGS sequence"/>
</dbReference>
<evidence type="ECO:0000313" key="3">
    <source>
        <dbReference type="EMBL" id="RWR94330.1"/>
    </source>
</evidence>
<dbReference type="InterPro" id="IPR005299">
    <property type="entry name" value="MeTrfase_7"/>
</dbReference>
<keyword evidence="4" id="KW-1185">Reference proteome</keyword>
<evidence type="ECO:0000256" key="1">
    <source>
        <dbReference type="ARBA" id="ARBA00022723"/>
    </source>
</evidence>
<dbReference type="AlphaFoldDB" id="A0A3S4PSM1"/>
<dbReference type="InterPro" id="IPR029063">
    <property type="entry name" value="SAM-dependent_MTases_sf"/>
</dbReference>
<keyword evidence="2" id="KW-0460">Magnesium</keyword>
<dbReference type="Pfam" id="PF03492">
    <property type="entry name" value="Methyltransf_7"/>
    <property type="match status" value="1"/>
</dbReference>
<dbReference type="PANTHER" id="PTHR31009">
    <property type="entry name" value="S-ADENOSYL-L-METHIONINE:CARBOXYL METHYLTRANSFERASE FAMILY PROTEIN"/>
    <property type="match status" value="1"/>
</dbReference>
<organism evidence="3 4">
    <name type="scientific">Cinnamomum micranthum f. kanehirae</name>
    <dbReference type="NCBI Taxonomy" id="337451"/>
    <lineage>
        <taxon>Eukaryota</taxon>
        <taxon>Viridiplantae</taxon>
        <taxon>Streptophyta</taxon>
        <taxon>Embryophyta</taxon>
        <taxon>Tracheophyta</taxon>
        <taxon>Spermatophyta</taxon>
        <taxon>Magnoliopsida</taxon>
        <taxon>Magnoliidae</taxon>
        <taxon>Laurales</taxon>
        <taxon>Lauraceae</taxon>
        <taxon>Cinnamomum</taxon>
    </lineage>
</organism>
<accession>A0A3S4PSM1</accession>
<evidence type="ECO:0000256" key="2">
    <source>
        <dbReference type="ARBA" id="ARBA00022842"/>
    </source>
</evidence>
<keyword evidence="3" id="KW-0489">Methyltransferase</keyword>
<keyword evidence="3" id="KW-0808">Transferase</keyword>
<dbReference type="Gene3D" id="1.10.1200.270">
    <property type="entry name" value="Methyltransferase, alpha-helical capping domain"/>
    <property type="match status" value="1"/>
</dbReference>
<protein>
    <submittedName>
        <fullName evidence="3">S-adenosyl-L-methionine:salicylic acid carboxyl methyltransferase</fullName>
    </submittedName>
</protein>
<proteinExistence type="predicted"/>
<dbReference type="GO" id="GO:0046872">
    <property type="term" value="F:metal ion binding"/>
    <property type="evidence" value="ECO:0007669"/>
    <property type="project" value="UniProtKB-KW"/>
</dbReference>
<dbReference type="Gene3D" id="3.40.50.150">
    <property type="entry name" value="Vaccinia Virus protein VP39"/>
    <property type="match status" value="1"/>
</dbReference>
<keyword evidence="1" id="KW-0479">Metal-binding</keyword>
<dbReference type="GO" id="GO:0032259">
    <property type="term" value="P:methylation"/>
    <property type="evidence" value="ECO:0007669"/>
    <property type="project" value="UniProtKB-KW"/>
</dbReference>
<dbReference type="EMBL" id="QPKB01000010">
    <property type="protein sequence ID" value="RWR94330.1"/>
    <property type="molecule type" value="Genomic_DNA"/>
</dbReference>
<comment type="caution">
    <text evidence="3">The sequence shown here is derived from an EMBL/GenBank/DDBJ whole genome shotgun (WGS) entry which is preliminary data.</text>
</comment>
<dbReference type="SUPFAM" id="SSF53335">
    <property type="entry name" value="S-adenosyl-L-methionine-dependent methyltransferases"/>
    <property type="match status" value="1"/>
</dbReference>
<evidence type="ECO:0000313" key="4">
    <source>
        <dbReference type="Proteomes" id="UP000283530"/>
    </source>
</evidence>